<evidence type="ECO:0000256" key="8">
    <source>
        <dbReference type="ARBA" id="ARBA00022837"/>
    </source>
</evidence>
<dbReference type="Proteomes" id="UP000238196">
    <property type="component" value="Unassembled WGS sequence"/>
</dbReference>
<dbReference type="Pfam" id="PF03211">
    <property type="entry name" value="Pectate_lyase"/>
    <property type="match status" value="1"/>
</dbReference>
<comment type="catalytic activity">
    <reaction evidence="1 10">
        <text>Eliminative cleavage of (1-&gt;4)-alpha-D-galacturonan to give oligosaccharides with 4-deoxy-alpha-D-galact-4-enuronosyl groups at their non-reducing ends.</text>
        <dbReference type="EC" id="4.2.2.2"/>
    </reaction>
</comment>
<keyword evidence="7" id="KW-0732">Signal</keyword>
<name>A0A2S5KQS2_9PROT</name>
<organism evidence="12 13">
    <name type="scientific">Proteobacteria bacterium 228</name>
    <dbReference type="NCBI Taxonomy" id="2083153"/>
    <lineage>
        <taxon>Bacteria</taxon>
        <taxon>Pseudomonadati</taxon>
        <taxon>Pseudomonadota</taxon>
    </lineage>
</organism>
<dbReference type="EMBL" id="PRLP01000035">
    <property type="protein sequence ID" value="PPC77005.1"/>
    <property type="molecule type" value="Genomic_DNA"/>
</dbReference>
<accession>A0A2S5KQS2</accession>
<evidence type="ECO:0000256" key="1">
    <source>
        <dbReference type="ARBA" id="ARBA00000695"/>
    </source>
</evidence>
<comment type="similarity">
    <text evidence="4 10">Belongs to the polysaccharide lyase 3 family.</text>
</comment>
<feature type="compositionally biased region" description="Low complexity" evidence="11">
    <location>
        <begin position="160"/>
        <end position="195"/>
    </location>
</feature>
<dbReference type="EC" id="4.2.2.2" evidence="5 10"/>
<dbReference type="InterPro" id="IPR012334">
    <property type="entry name" value="Pectin_lyas_fold"/>
</dbReference>
<dbReference type="PANTHER" id="PTHR33407">
    <property type="entry name" value="PECTATE LYASE F-RELATED"/>
    <property type="match status" value="1"/>
</dbReference>
<evidence type="ECO:0000256" key="7">
    <source>
        <dbReference type="ARBA" id="ARBA00022729"/>
    </source>
</evidence>
<reference evidence="12 13" key="1">
    <citation type="submission" date="2018-02" db="EMBL/GenBank/DDBJ databases">
        <title>novel marine gammaproteobacteria from coastal saline agro ecosystem.</title>
        <authorList>
            <person name="Krishnan R."/>
            <person name="Ramesh Kumar N."/>
        </authorList>
    </citation>
    <scope>NUCLEOTIDE SEQUENCE [LARGE SCALE GENOMIC DNA]</scope>
    <source>
        <strain evidence="12 13">228</strain>
    </source>
</reference>
<keyword evidence="6 10" id="KW-0964">Secreted</keyword>
<dbReference type="InterPro" id="IPR004898">
    <property type="entry name" value="Pectate_lyase_PlyH/PlyE-like"/>
</dbReference>
<sequence>MISLEIRIPLSQEWPPSSSGTGNNSSANSGGKLGQAGQNGQAGQSQGDDLIDQLLMAMMQALQGMGQNQGSGNSSSQQDPFSSQGSSNNTLQDLGKQLLNSLFSPNANGGQLSDTTRPFSRDVGKMMDNNPQSFGSPTSPQTPADSGKAGNDSLGGTGKTDSNSSPTSTTNTGESPVTSNSTTSSSTGASNVANTMFPKASSDPIVVDEPIVVKAGETYDGGGQTFTASSKLGDGGQSESQKPLFILEDGAKLQNVIIGDNGADGIHTKGDATLDKVHWTNVGEDALTMKGSGTVEISNSSAKGADDKIFQLNAPGTLKLNNVQADDFGKLVRTNGGKQGDWDIQLKDVTATNGKHALVQSDSDTVKVHASNVKTENVKELYVLPKSATLEVS</sequence>
<feature type="compositionally biased region" description="Polar residues" evidence="11">
    <location>
        <begin position="79"/>
        <end position="118"/>
    </location>
</feature>
<dbReference type="SUPFAM" id="SSF51126">
    <property type="entry name" value="Pectin lyase-like"/>
    <property type="match status" value="1"/>
</dbReference>
<protein>
    <recommendedName>
        <fullName evidence="5 10">Pectate lyase</fullName>
        <ecNumber evidence="5 10">4.2.2.2</ecNumber>
    </recommendedName>
</protein>
<proteinExistence type="inferred from homology"/>
<evidence type="ECO:0000256" key="5">
    <source>
        <dbReference type="ARBA" id="ARBA00012272"/>
    </source>
</evidence>
<evidence type="ECO:0000256" key="6">
    <source>
        <dbReference type="ARBA" id="ARBA00022525"/>
    </source>
</evidence>
<evidence type="ECO:0000313" key="13">
    <source>
        <dbReference type="Proteomes" id="UP000238196"/>
    </source>
</evidence>
<keyword evidence="9 10" id="KW-0456">Lyase</keyword>
<gene>
    <name evidence="12" type="ORF">C4K68_11285</name>
</gene>
<comment type="subcellular location">
    <subcellularLocation>
        <location evidence="3 10">Secreted</location>
    </subcellularLocation>
</comment>
<dbReference type="GO" id="GO:0005576">
    <property type="term" value="C:extracellular region"/>
    <property type="evidence" value="ECO:0007669"/>
    <property type="project" value="UniProtKB-SubCell"/>
</dbReference>
<feature type="compositionally biased region" description="Low complexity" evidence="11">
    <location>
        <begin position="17"/>
        <end position="78"/>
    </location>
</feature>
<evidence type="ECO:0000313" key="12">
    <source>
        <dbReference type="EMBL" id="PPC77005.1"/>
    </source>
</evidence>
<evidence type="ECO:0000256" key="4">
    <source>
        <dbReference type="ARBA" id="ARBA00006463"/>
    </source>
</evidence>
<dbReference type="PANTHER" id="PTHR33407:SF9">
    <property type="entry name" value="PECTATE LYASE F-RELATED"/>
    <property type="match status" value="1"/>
</dbReference>
<feature type="compositionally biased region" description="Polar residues" evidence="11">
    <location>
        <begin position="129"/>
        <end position="144"/>
    </location>
</feature>
<evidence type="ECO:0000256" key="9">
    <source>
        <dbReference type="ARBA" id="ARBA00023239"/>
    </source>
</evidence>
<evidence type="ECO:0000256" key="10">
    <source>
        <dbReference type="RuleBase" id="RU367009"/>
    </source>
</evidence>
<dbReference type="AlphaFoldDB" id="A0A2S5KQS2"/>
<comment type="cofactor">
    <cofactor evidence="2 10">
        <name>Ca(2+)</name>
        <dbReference type="ChEBI" id="CHEBI:29108"/>
    </cofactor>
</comment>
<evidence type="ECO:0000256" key="11">
    <source>
        <dbReference type="SAM" id="MobiDB-lite"/>
    </source>
</evidence>
<dbReference type="OrthoDB" id="4298856at2"/>
<comment type="function">
    <text evidence="10">Catalyzes the depolymerization of both polygalacturonate and pectins of methyl esterification degree from 22 to 89%, with an endo mode of action. In contrast to the majority of pectate lyases, displays high activity on highly methylated pectins.</text>
</comment>
<feature type="region of interest" description="Disordered" evidence="11">
    <location>
        <begin position="1"/>
        <end position="197"/>
    </location>
</feature>
<dbReference type="InterPro" id="IPR011050">
    <property type="entry name" value="Pectin_lyase_fold/virulence"/>
</dbReference>
<dbReference type="GO" id="GO:0030570">
    <property type="term" value="F:pectate lyase activity"/>
    <property type="evidence" value="ECO:0007669"/>
    <property type="project" value="UniProtKB-UniRule"/>
</dbReference>
<comment type="caution">
    <text evidence="12">The sequence shown here is derived from an EMBL/GenBank/DDBJ whole genome shotgun (WGS) entry which is preliminary data.</text>
</comment>
<evidence type="ECO:0000256" key="3">
    <source>
        <dbReference type="ARBA" id="ARBA00004613"/>
    </source>
</evidence>
<dbReference type="Gene3D" id="2.160.20.10">
    <property type="entry name" value="Single-stranded right-handed beta-helix, Pectin lyase-like"/>
    <property type="match status" value="1"/>
</dbReference>
<evidence type="ECO:0000256" key="2">
    <source>
        <dbReference type="ARBA" id="ARBA00001913"/>
    </source>
</evidence>
<keyword evidence="8 10" id="KW-0106">Calcium</keyword>